<reference evidence="9" key="1">
    <citation type="submission" date="2020-04" db="EMBL/GenBank/DDBJ databases">
        <title>Genome Assembly and Annotation of Botryosphaeria dothidea sdau 11-99, a Latent Pathogen of Apple Fruit Ring Rot in China.</title>
        <authorList>
            <person name="Yu C."/>
            <person name="Diao Y."/>
            <person name="Lu Q."/>
            <person name="Zhao J."/>
            <person name="Cui S."/>
            <person name="Peng C."/>
            <person name="He B."/>
            <person name="Liu H."/>
        </authorList>
    </citation>
    <scope>NUCLEOTIDE SEQUENCE [LARGE SCALE GENOMIC DNA]</scope>
    <source>
        <strain evidence="9">Sdau11-99</strain>
    </source>
</reference>
<keyword evidence="2 7" id="KW-0812">Transmembrane</keyword>
<keyword evidence="5" id="KW-0479">Metal-binding</keyword>
<dbReference type="InterPro" id="IPR011701">
    <property type="entry name" value="MFS"/>
</dbReference>
<dbReference type="InterPro" id="IPR020846">
    <property type="entry name" value="MFS_dom"/>
</dbReference>
<dbReference type="PRINTS" id="PR00385">
    <property type="entry name" value="P450"/>
</dbReference>
<evidence type="ECO:0000256" key="4">
    <source>
        <dbReference type="ARBA" id="ARBA00023136"/>
    </source>
</evidence>
<dbReference type="PRINTS" id="PR00463">
    <property type="entry name" value="EP450I"/>
</dbReference>
<feature type="transmembrane region" description="Helical" evidence="7">
    <location>
        <begin position="118"/>
        <end position="140"/>
    </location>
</feature>
<dbReference type="PANTHER" id="PTHR23502">
    <property type="entry name" value="MAJOR FACILITATOR SUPERFAMILY"/>
    <property type="match status" value="1"/>
</dbReference>
<keyword evidence="3 7" id="KW-1133">Transmembrane helix</keyword>
<dbReference type="InterPro" id="IPR036396">
    <property type="entry name" value="Cyt_P450_sf"/>
</dbReference>
<gene>
    <name evidence="9" type="ORF">GTA08_BOTSDO10519</name>
</gene>
<feature type="transmembrane region" description="Helical" evidence="7">
    <location>
        <begin position="350"/>
        <end position="376"/>
    </location>
</feature>
<dbReference type="InterPro" id="IPR036259">
    <property type="entry name" value="MFS_trans_sf"/>
</dbReference>
<organism evidence="9 10">
    <name type="scientific">Botryosphaeria dothidea</name>
    <dbReference type="NCBI Taxonomy" id="55169"/>
    <lineage>
        <taxon>Eukaryota</taxon>
        <taxon>Fungi</taxon>
        <taxon>Dikarya</taxon>
        <taxon>Ascomycota</taxon>
        <taxon>Pezizomycotina</taxon>
        <taxon>Dothideomycetes</taxon>
        <taxon>Dothideomycetes incertae sedis</taxon>
        <taxon>Botryosphaeriales</taxon>
        <taxon>Botryosphaeriaceae</taxon>
        <taxon>Botryosphaeria</taxon>
    </lineage>
</organism>
<feature type="transmembrane region" description="Helical" evidence="7">
    <location>
        <begin position="210"/>
        <end position="235"/>
    </location>
</feature>
<evidence type="ECO:0000313" key="9">
    <source>
        <dbReference type="EMBL" id="KAF4302056.1"/>
    </source>
</evidence>
<evidence type="ECO:0000313" key="10">
    <source>
        <dbReference type="Proteomes" id="UP000572817"/>
    </source>
</evidence>
<protein>
    <submittedName>
        <fullName evidence="9">Cytochrome P450</fullName>
    </submittedName>
</protein>
<feature type="transmembrane region" description="Helical" evidence="7">
    <location>
        <begin position="427"/>
        <end position="449"/>
    </location>
</feature>
<dbReference type="GO" id="GO:0015606">
    <property type="term" value="F:spermidine transmembrane transporter activity"/>
    <property type="evidence" value="ECO:0007669"/>
    <property type="project" value="TreeGrafter"/>
</dbReference>
<feature type="transmembrane region" description="Helical" evidence="7">
    <location>
        <begin position="86"/>
        <end position="106"/>
    </location>
</feature>
<dbReference type="GO" id="GO:0005506">
    <property type="term" value="F:iron ion binding"/>
    <property type="evidence" value="ECO:0007669"/>
    <property type="project" value="InterPro"/>
</dbReference>
<dbReference type="AlphaFoldDB" id="A0A8H4IJ09"/>
<feature type="region of interest" description="Disordered" evidence="6">
    <location>
        <begin position="14"/>
        <end position="79"/>
    </location>
</feature>
<feature type="transmembrane region" description="Helical" evidence="7">
    <location>
        <begin position="241"/>
        <end position="260"/>
    </location>
</feature>
<feature type="domain" description="Major facilitator superfamily (MFS) profile" evidence="8">
    <location>
        <begin position="87"/>
        <end position="506"/>
    </location>
</feature>
<keyword evidence="10" id="KW-1185">Reference proteome</keyword>
<feature type="transmembrane region" description="Helical" evidence="7">
    <location>
        <begin position="316"/>
        <end position="338"/>
    </location>
</feature>
<accession>A0A8H4IJ09</accession>
<evidence type="ECO:0000256" key="1">
    <source>
        <dbReference type="ARBA" id="ARBA00004141"/>
    </source>
</evidence>
<feature type="transmembrane region" description="Helical" evidence="7">
    <location>
        <begin position="176"/>
        <end position="198"/>
    </location>
</feature>
<dbReference type="SUPFAM" id="SSF48264">
    <property type="entry name" value="Cytochrome P450"/>
    <property type="match status" value="1"/>
</dbReference>
<name>A0A8H4IJ09_9PEZI</name>
<dbReference type="GO" id="GO:0020037">
    <property type="term" value="F:heme binding"/>
    <property type="evidence" value="ECO:0007669"/>
    <property type="project" value="InterPro"/>
</dbReference>
<evidence type="ECO:0000256" key="5">
    <source>
        <dbReference type="PIRSR" id="PIRSR602401-1"/>
    </source>
</evidence>
<dbReference type="Pfam" id="PF00067">
    <property type="entry name" value="p450"/>
    <property type="match status" value="1"/>
</dbReference>
<proteinExistence type="predicted"/>
<dbReference type="SUPFAM" id="SSF103473">
    <property type="entry name" value="MFS general substrate transporter"/>
    <property type="match status" value="1"/>
</dbReference>
<dbReference type="InterPro" id="IPR002401">
    <property type="entry name" value="Cyt_P450_E_grp-I"/>
</dbReference>
<dbReference type="CDD" id="cd11051">
    <property type="entry name" value="CYP59-like"/>
    <property type="match status" value="1"/>
</dbReference>
<evidence type="ECO:0000256" key="2">
    <source>
        <dbReference type="ARBA" id="ARBA00022692"/>
    </source>
</evidence>
<feature type="binding site" description="axial binding residue" evidence="5">
    <location>
        <position position="946"/>
    </location>
    <ligand>
        <name>heme</name>
        <dbReference type="ChEBI" id="CHEBI:30413"/>
    </ligand>
    <ligandPart>
        <name>Fe</name>
        <dbReference type="ChEBI" id="CHEBI:18248"/>
    </ligandPart>
</feature>
<dbReference type="Gene3D" id="1.20.1250.20">
    <property type="entry name" value="MFS general substrate transporter like domains"/>
    <property type="match status" value="1"/>
</dbReference>
<dbReference type="GO" id="GO:0000297">
    <property type="term" value="F:spermine transmembrane transporter activity"/>
    <property type="evidence" value="ECO:0007669"/>
    <property type="project" value="TreeGrafter"/>
</dbReference>
<evidence type="ECO:0000259" key="8">
    <source>
        <dbReference type="PROSITE" id="PS50850"/>
    </source>
</evidence>
<comment type="caution">
    <text evidence="9">The sequence shown here is derived from an EMBL/GenBank/DDBJ whole genome shotgun (WGS) entry which is preliminary data.</text>
</comment>
<dbReference type="OrthoDB" id="10029320at2759"/>
<dbReference type="InterPro" id="IPR001128">
    <property type="entry name" value="Cyt_P450"/>
</dbReference>
<dbReference type="Gene3D" id="1.10.630.10">
    <property type="entry name" value="Cytochrome P450"/>
    <property type="match status" value="1"/>
</dbReference>
<evidence type="ECO:0000256" key="3">
    <source>
        <dbReference type="ARBA" id="ARBA00022989"/>
    </source>
</evidence>
<dbReference type="PROSITE" id="PS50850">
    <property type="entry name" value="MFS"/>
    <property type="match status" value="1"/>
</dbReference>
<feature type="compositionally biased region" description="Polar residues" evidence="6">
    <location>
        <begin position="55"/>
        <end position="64"/>
    </location>
</feature>
<dbReference type="GO" id="GO:0004497">
    <property type="term" value="F:monooxygenase activity"/>
    <property type="evidence" value="ECO:0007669"/>
    <property type="project" value="InterPro"/>
</dbReference>
<comment type="subcellular location">
    <subcellularLocation>
        <location evidence="1">Membrane</location>
        <topology evidence="1">Multi-pass membrane protein</topology>
    </subcellularLocation>
</comment>
<dbReference type="PANTHER" id="PTHR23502:SF182">
    <property type="entry name" value="POLYAMINE TRANSPORTER, PUTATIVE-RELATED"/>
    <property type="match status" value="1"/>
</dbReference>
<dbReference type="GO" id="GO:0005886">
    <property type="term" value="C:plasma membrane"/>
    <property type="evidence" value="ECO:0007669"/>
    <property type="project" value="TreeGrafter"/>
</dbReference>
<sequence length="1018" mass="112235">MDPIGEIYPIARSLNGRFSTDNQGPSKSVTESSSSAGKISMDHSDVEKANVHSPGATTEQTPSQLDWDGSDDPDNPHNWSHSKRGCVTIVVGLVGFAVTLGSSVYTPAVTEVIERFNISNTVALLGLSLYTVGLGFGPVLAAPASEIFGRNVVYRSSIPVSALFTLGAGFSNKFASFLVCRFSAGFFAGPVLAVGAGMNADMYPERYNTIGVTSFVIWPFAGPSLGPFIGGFIAQYKGWRWTQWVILFASAGVYLLLLFIPETYKKAVLAKRAKRRGFPATIRAGPQGAAAIKFLLTVTLFRPVHMLFTEPIVTCISIYVAFVFSVLFSFFAAFPIVFGRVYGFDTAQTGLTFLAVGLGVVLAGVTAVICDLHFYQPVYREALASGKTVTAPENRLYVSMMGCFGVPIGILWLAWSARESVHWASCVVAAVPFAWGNLSVFIGTSQYLVHTYGPLTGASAMAANGLARVMDTAEGRSKRASTVTVVLVCVLVYAAVKTYHARRSFDRLRKQGLRLQPVAEWSWIFGGLLTLRKQMSMFPPGADSKYAFTEMAWKANKGGVYIDLWPFTLPVLVISSPVLAAQMKDQNTNAKRSPGVNEGIERITGGPSLLTLPDTHWKQWRTVFNPGFNPSYVLEQTSKIVHCVETFAGKLRDHAGERFPFQLEEYTLRLALDVIGIVALGKDFDYQNKDSAIPRSLRKMIEGTILQPQFNPLQMLNPMQNLRLAYNDRILRRKIGAELEKCFLERKADMKTSSQRVKSIIALAMDAYMTENKLQEDSLDPVFKHQASTQLRLFMFAGHDTTSSTIIYIYHMLSQNPDCLGRVRAELDAVLGAEISSASARLSNEPVLINQLHYTTACIKETLRMWPPVGSVRVGNPDAILIDEDGTRYPANDMIMYVVHLAIHRNRHYFPDPNTFNPERWLVSADHPLRPPKEAFRPFEHGARNCIGQTLAMLELKIVLALTVREMDVVPAYEEWEKLHPSGGKIKTAFGDRAYGVSDTAGGSHAAHKYPCRVKVRV</sequence>
<evidence type="ECO:0000256" key="7">
    <source>
        <dbReference type="SAM" id="Phobius"/>
    </source>
</evidence>
<evidence type="ECO:0000256" key="6">
    <source>
        <dbReference type="SAM" id="MobiDB-lite"/>
    </source>
</evidence>
<keyword evidence="4 7" id="KW-0472">Membrane</keyword>
<feature type="compositionally biased region" description="Polar residues" evidence="6">
    <location>
        <begin position="16"/>
        <end position="37"/>
    </location>
</feature>
<keyword evidence="5" id="KW-0349">Heme</keyword>
<feature type="transmembrane region" description="Helical" evidence="7">
    <location>
        <begin position="480"/>
        <end position="500"/>
    </location>
</feature>
<feature type="transmembrane region" description="Helical" evidence="7">
    <location>
        <begin position="396"/>
        <end position="415"/>
    </location>
</feature>
<dbReference type="EMBL" id="WWBZ02000073">
    <property type="protein sequence ID" value="KAF4302056.1"/>
    <property type="molecule type" value="Genomic_DNA"/>
</dbReference>
<dbReference type="CDD" id="cd17323">
    <property type="entry name" value="MFS_Tpo1_MDR_like"/>
    <property type="match status" value="1"/>
</dbReference>
<dbReference type="Pfam" id="PF07690">
    <property type="entry name" value="MFS_1"/>
    <property type="match status" value="1"/>
</dbReference>
<dbReference type="GO" id="GO:0016705">
    <property type="term" value="F:oxidoreductase activity, acting on paired donors, with incorporation or reduction of molecular oxygen"/>
    <property type="evidence" value="ECO:0007669"/>
    <property type="project" value="InterPro"/>
</dbReference>
<comment type="cofactor">
    <cofactor evidence="5">
        <name>heme</name>
        <dbReference type="ChEBI" id="CHEBI:30413"/>
    </cofactor>
</comment>
<feature type="compositionally biased region" description="Basic and acidic residues" evidence="6">
    <location>
        <begin position="40"/>
        <end position="50"/>
    </location>
</feature>
<dbReference type="Proteomes" id="UP000572817">
    <property type="component" value="Unassembled WGS sequence"/>
</dbReference>
<keyword evidence="5" id="KW-0408">Iron</keyword>